<dbReference type="Proteomes" id="UP000266313">
    <property type="component" value="Chromosome"/>
</dbReference>
<dbReference type="AlphaFoldDB" id="A0A286T750"/>
<evidence type="ECO:0000313" key="1">
    <source>
        <dbReference type="EMBL" id="BBA31999.1"/>
    </source>
</evidence>
<protein>
    <recommendedName>
        <fullName evidence="3">DUF2778 domain-containing protein</fullName>
    </recommendedName>
</protein>
<gene>
    <name evidence="1" type="ORF">sS8_0029</name>
</gene>
<accession>A0A286T750</accession>
<dbReference type="EMBL" id="AP017928">
    <property type="protein sequence ID" value="BBA31999.1"/>
    <property type="molecule type" value="Genomic_DNA"/>
</dbReference>
<evidence type="ECO:0000313" key="2">
    <source>
        <dbReference type="Proteomes" id="UP000266313"/>
    </source>
</evidence>
<name>A0A286T750_9GAMM</name>
<organism evidence="1 2">
    <name type="scientific">Methylocaldum marinum</name>
    <dbReference type="NCBI Taxonomy" id="1432792"/>
    <lineage>
        <taxon>Bacteria</taxon>
        <taxon>Pseudomonadati</taxon>
        <taxon>Pseudomonadota</taxon>
        <taxon>Gammaproteobacteria</taxon>
        <taxon>Methylococcales</taxon>
        <taxon>Methylococcaceae</taxon>
        <taxon>Methylocaldum</taxon>
    </lineage>
</organism>
<reference evidence="1 2" key="1">
    <citation type="submission" date="2016-12" db="EMBL/GenBank/DDBJ databases">
        <title>Genome sequencing of Methylocaldum marinum.</title>
        <authorList>
            <person name="Takeuchi M."/>
            <person name="Kamagata Y."/>
            <person name="Hiraoka S."/>
            <person name="Oshima K."/>
            <person name="Hattori M."/>
            <person name="Iwasaki W."/>
        </authorList>
    </citation>
    <scope>NUCLEOTIDE SEQUENCE [LARGE SCALE GENOMIC DNA]</scope>
    <source>
        <strain evidence="1 2">S8</strain>
    </source>
</reference>
<evidence type="ECO:0008006" key="3">
    <source>
        <dbReference type="Google" id="ProtNLM"/>
    </source>
</evidence>
<proteinExistence type="predicted"/>
<keyword evidence="2" id="KW-1185">Reference proteome</keyword>
<dbReference type="KEGG" id="mmai:sS8_0029"/>
<sequence length="183" mass="20448">MRPVKLLVGSKPIGTAVTWAYPDGGAENYIIPTYELTMSGKDHGGVSYQRKFEVIRFGVHQKGKRGQPAVVGLANHQTHIIKAWLPDYTVHSASSPEKGAWQVYENFLIHDGPDDPHRQVYASIGCIEICGGPNGFVDFNDYLIQLSGPRSTNRAEQLKEIGRARNISIEYEKASRPLLRRYP</sequence>